<keyword evidence="1" id="KW-0812">Transmembrane</keyword>
<keyword evidence="1" id="KW-1133">Transmembrane helix</keyword>
<organism evidence="2 3">
    <name type="scientific">Ottowia flava</name>
    <dbReference type="NCBI Taxonomy" id="2675430"/>
    <lineage>
        <taxon>Bacteria</taxon>
        <taxon>Pseudomonadati</taxon>
        <taxon>Pseudomonadota</taxon>
        <taxon>Betaproteobacteria</taxon>
        <taxon>Burkholderiales</taxon>
        <taxon>Comamonadaceae</taxon>
        <taxon>Ottowia</taxon>
    </lineage>
</organism>
<evidence type="ECO:0000256" key="1">
    <source>
        <dbReference type="SAM" id="Phobius"/>
    </source>
</evidence>
<gene>
    <name evidence="2" type="ORF">ACFSF0_08620</name>
</gene>
<evidence type="ECO:0000313" key="2">
    <source>
        <dbReference type="EMBL" id="MFD1710665.1"/>
    </source>
</evidence>
<evidence type="ECO:0008006" key="4">
    <source>
        <dbReference type="Google" id="ProtNLM"/>
    </source>
</evidence>
<dbReference type="Proteomes" id="UP001597304">
    <property type="component" value="Unassembled WGS sequence"/>
</dbReference>
<dbReference type="RefSeq" id="WP_147914598.1">
    <property type="nucleotide sequence ID" value="NZ_JBHUEJ010000018.1"/>
</dbReference>
<keyword evidence="3" id="KW-1185">Reference proteome</keyword>
<proteinExistence type="predicted"/>
<reference evidence="3" key="1">
    <citation type="journal article" date="2019" name="Int. J. Syst. Evol. Microbiol.">
        <title>The Global Catalogue of Microorganisms (GCM) 10K type strain sequencing project: providing services to taxonomists for standard genome sequencing and annotation.</title>
        <authorList>
            <consortium name="The Broad Institute Genomics Platform"/>
            <consortium name="The Broad Institute Genome Sequencing Center for Infectious Disease"/>
            <person name="Wu L."/>
            <person name="Ma J."/>
        </authorList>
    </citation>
    <scope>NUCLEOTIDE SEQUENCE [LARGE SCALE GENOMIC DNA]</scope>
    <source>
        <strain evidence="3">LMG 29247</strain>
    </source>
</reference>
<sequence length="65" mass="7052">MRFSTVIAVLLVGAILVFVMAVIRAVVVGRMEGMEAEAFQYRQKAVRAAWCVGALVVLALVTGWL</sequence>
<feature type="transmembrane region" description="Helical" evidence="1">
    <location>
        <begin position="48"/>
        <end position="64"/>
    </location>
</feature>
<accession>A0ABW4KWF3</accession>
<feature type="transmembrane region" description="Helical" evidence="1">
    <location>
        <begin position="6"/>
        <end position="27"/>
    </location>
</feature>
<dbReference type="EMBL" id="JBHUEJ010000018">
    <property type="protein sequence ID" value="MFD1710665.1"/>
    <property type="molecule type" value="Genomic_DNA"/>
</dbReference>
<keyword evidence="1" id="KW-0472">Membrane</keyword>
<name>A0ABW4KWF3_9BURK</name>
<comment type="caution">
    <text evidence="2">The sequence shown here is derived from an EMBL/GenBank/DDBJ whole genome shotgun (WGS) entry which is preliminary data.</text>
</comment>
<protein>
    <recommendedName>
        <fullName evidence="4">HIG1 domain-containing protein</fullName>
    </recommendedName>
</protein>
<evidence type="ECO:0000313" key="3">
    <source>
        <dbReference type="Proteomes" id="UP001597304"/>
    </source>
</evidence>